<comment type="similarity">
    <text evidence="1">Belongs to the N(4)/N(6)-methyltransferase family.</text>
</comment>
<dbReference type="InterPro" id="IPR002941">
    <property type="entry name" value="DNA_methylase_N4/N6"/>
</dbReference>
<keyword evidence="2 6" id="KW-0489">Methyltransferase</keyword>
<evidence type="ECO:0000313" key="6">
    <source>
        <dbReference type="EMBL" id="KPQ43795.1"/>
    </source>
</evidence>
<evidence type="ECO:0000256" key="1">
    <source>
        <dbReference type="ARBA" id="ARBA00006594"/>
    </source>
</evidence>
<dbReference type="InterPro" id="IPR002052">
    <property type="entry name" value="DNA_methylase_N6_adenine_CS"/>
</dbReference>
<dbReference type="Proteomes" id="UP000050360">
    <property type="component" value="Unassembled WGS sequence"/>
</dbReference>
<organism evidence="6 7">
    <name type="scientific">Candidatus Methanoperedens nitratireducens</name>
    <dbReference type="NCBI Taxonomy" id="1392998"/>
    <lineage>
        <taxon>Archaea</taxon>
        <taxon>Methanobacteriati</taxon>
        <taxon>Methanobacteriota</taxon>
        <taxon>Stenosarchaea group</taxon>
        <taxon>Methanomicrobia</taxon>
        <taxon>Methanosarcinales</taxon>
        <taxon>ANME-2 cluster</taxon>
        <taxon>Candidatus Methanoperedentaceae</taxon>
        <taxon>Candidatus Methanoperedens</taxon>
    </lineage>
</organism>
<evidence type="ECO:0000259" key="5">
    <source>
        <dbReference type="Pfam" id="PF01555"/>
    </source>
</evidence>
<reference evidence="6 7" key="1">
    <citation type="submission" date="2015-09" db="EMBL/GenBank/DDBJ databases">
        <title>A metagenomics-based metabolic model of nitrate-dependent anaerobic oxidation of methane by Methanoperedens-like archaea.</title>
        <authorList>
            <person name="Arshad A."/>
            <person name="Speth D.R."/>
            <person name="De Graaf R.M."/>
            <person name="Op Den Camp H.J."/>
            <person name="Jetten M.S."/>
            <person name="Welte C.U."/>
        </authorList>
    </citation>
    <scope>NUCLEOTIDE SEQUENCE [LARGE SCALE GENOMIC DNA]</scope>
</reference>
<dbReference type="PRINTS" id="PR00506">
    <property type="entry name" value="D21N6MTFRASE"/>
</dbReference>
<comment type="caution">
    <text evidence="6">The sequence shown here is derived from an EMBL/GenBank/DDBJ whole genome shotgun (WGS) entry which is preliminary data.</text>
</comment>
<dbReference type="InterPro" id="IPR002295">
    <property type="entry name" value="N4/N6-MTase_EcoPI_Mod-like"/>
</dbReference>
<proteinExistence type="inferred from homology"/>
<evidence type="ECO:0000313" key="7">
    <source>
        <dbReference type="Proteomes" id="UP000050360"/>
    </source>
</evidence>
<keyword evidence="3 6" id="KW-0808">Transferase</keyword>
<dbReference type="GO" id="GO:0009007">
    <property type="term" value="F:site-specific DNA-methyltransferase (adenine-specific) activity"/>
    <property type="evidence" value="ECO:0007669"/>
    <property type="project" value="UniProtKB-EC"/>
</dbReference>
<keyword evidence="4" id="KW-0949">S-adenosyl-L-methionine</keyword>
<evidence type="ECO:0000256" key="2">
    <source>
        <dbReference type="ARBA" id="ARBA00022603"/>
    </source>
</evidence>
<evidence type="ECO:0000256" key="3">
    <source>
        <dbReference type="ARBA" id="ARBA00022679"/>
    </source>
</evidence>
<dbReference type="GO" id="GO:0003677">
    <property type="term" value="F:DNA binding"/>
    <property type="evidence" value="ECO:0007669"/>
    <property type="project" value="InterPro"/>
</dbReference>
<name>A0A0P8CKY0_9EURY</name>
<sequence>MEIIEDISSPKLSAQEERLNFGAEKNRQRNTARLIWASKPRKEPSPKDLEFQTAEIVIPNKATGDIRSFLDTEKKEINLQTNRLVWGDNLLIMQALLAQGYEGQIDLIYIDPPFNTGENFNFPNEVTIGENTFEKEMPMSERLAYTDTWDRGIDSFLDMLYPRLQLMRRLLSSKGCIYLHCDVNASHYIKIVMDEVFGTDNFRNEIVVRRIRKNVRERTRVPRLNVGFDSIFFYAKSNEHLIEPPLKEDPRPERWHSFDAAGIRTGMDYDLFGYKPKPGDHWRWSKERASKAIEDGTLRPNPNTGKPEYFIPESTHILRDNFWDDITAYSFNYNYPTEKKEDLLQLIMESSSSKNDLIADFFGGSGTTAAVAEKSGRRWITTDLSKTAIQVARARLVNQNAAPFLIQNLGNYQRQLIYMRDVKLREMYNIILKLYGAAPREDMQGFGIKQGDKNTLVFVCEPDRPMTGRKAIDLAKQAHLADGKGYRKLVILAWDYELDFDNDWERLKAAKKEVADCEFKVIPSDVLKYLRKTGVNGGSLADKITFYQKPYLRMGEPTVKQQDGDTLVVQMKIEQYVVLDIPLKDESKRPEIEKMLVKNFASLIDYWTVDWDYNGEVFRSTWQAMRDRKKGEPVPAVADANLKKGKKYTIAVRVVDVFGNDASVSKELDLR</sequence>
<dbReference type="EC" id="2.1.1.72" evidence="6"/>
<dbReference type="Pfam" id="PF01555">
    <property type="entry name" value="N6_N4_Mtase"/>
    <property type="match status" value="1"/>
</dbReference>
<protein>
    <submittedName>
        <fullName evidence="6">Type III restriction-modification system methylation subunit</fullName>
        <ecNumber evidence="6">2.1.1.72</ecNumber>
    </submittedName>
</protein>
<accession>A0A0P8CKY0</accession>
<dbReference type="SUPFAM" id="SSF53335">
    <property type="entry name" value="S-adenosyl-L-methionine-dependent methyltransferases"/>
    <property type="match status" value="1"/>
</dbReference>
<dbReference type="PROSITE" id="PS00092">
    <property type="entry name" value="N6_MTASE"/>
    <property type="match status" value="1"/>
</dbReference>
<dbReference type="GO" id="GO:0008170">
    <property type="term" value="F:N-methyltransferase activity"/>
    <property type="evidence" value="ECO:0007669"/>
    <property type="project" value="InterPro"/>
</dbReference>
<gene>
    <name evidence="6" type="ORF">MPEBLZ_01669</name>
</gene>
<dbReference type="InterPro" id="IPR029063">
    <property type="entry name" value="SAM-dependent_MTases_sf"/>
</dbReference>
<dbReference type="GO" id="GO:0032259">
    <property type="term" value="P:methylation"/>
    <property type="evidence" value="ECO:0007669"/>
    <property type="project" value="UniProtKB-KW"/>
</dbReference>
<evidence type="ECO:0000256" key="4">
    <source>
        <dbReference type="ARBA" id="ARBA00022691"/>
    </source>
</evidence>
<dbReference type="Gene3D" id="3.40.50.150">
    <property type="entry name" value="Vaccinia Virus protein VP39"/>
    <property type="match status" value="1"/>
</dbReference>
<dbReference type="EMBL" id="LKCM01000128">
    <property type="protein sequence ID" value="KPQ43795.1"/>
    <property type="molecule type" value="Genomic_DNA"/>
</dbReference>
<dbReference type="AlphaFoldDB" id="A0A0P8CKY0"/>
<feature type="domain" description="DNA methylase N-4/N-6" evidence="5">
    <location>
        <begin position="105"/>
        <end position="392"/>
    </location>
</feature>